<dbReference type="GO" id="GO:0005506">
    <property type="term" value="F:iron ion binding"/>
    <property type="evidence" value="ECO:0007669"/>
    <property type="project" value="InterPro"/>
</dbReference>
<evidence type="ECO:0000256" key="6">
    <source>
        <dbReference type="ARBA" id="ARBA00022723"/>
    </source>
</evidence>
<dbReference type="Pfam" id="PF00067">
    <property type="entry name" value="p450"/>
    <property type="match status" value="1"/>
</dbReference>
<evidence type="ECO:0000256" key="4">
    <source>
        <dbReference type="ARBA" id="ARBA00022617"/>
    </source>
</evidence>
<evidence type="ECO:0000256" key="5">
    <source>
        <dbReference type="ARBA" id="ARBA00022692"/>
    </source>
</evidence>
<organism evidence="13 14">
    <name type="scientific">Cerrena zonata</name>
    <dbReference type="NCBI Taxonomy" id="2478898"/>
    <lineage>
        <taxon>Eukaryota</taxon>
        <taxon>Fungi</taxon>
        <taxon>Dikarya</taxon>
        <taxon>Basidiomycota</taxon>
        <taxon>Agaricomycotina</taxon>
        <taxon>Agaricomycetes</taxon>
        <taxon>Polyporales</taxon>
        <taxon>Cerrenaceae</taxon>
        <taxon>Cerrena</taxon>
    </lineage>
</organism>
<evidence type="ECO:0008006" key="15">
    <source>
        <dbReference type="Google" id="ProtNLM"/>
    </source>
</evidence>
<keyword evidence="12" id="KW-0732">Signal</keyword>
<keyword evidence="8" id="KW-0560">Oxidoreductase</keyword>
<dbReference type="SUPFAM" id="SSF48264">
    <property type="entry name" value="Cytochrome P450"/>
    <property type="match status" value="1"/>
</dbReference>
<dbReference type="EMBL" id="JASBNA010000002">
    <property type="protein sequence ID" value="KAK7694990.1"/>
    <property type="molecule type" value="Genomic_DNA"/>
</dbReference>
<feature type="chain" id="PRO_5044024425" description="Cytochrome P450" evidence="12">
    <location>
        <begin position="24"/>
        <end position="309"/>
    </location>
</feature>
<evidence type="ECO:0000256" key="10">
    <source>
        <dbReference type="ARBA" id="ARBA00023033"/>
    </source>
</evidence>
<sequence length="309" mass="35244">MSSTDFLVVLGVLSLATIWKVSSTRSQRHVKQIPGPPSQFLIGNLNDIPKERAWIAYMKMSEQYGSDLLRLNVFGRNLIIVNSLEAASDLFDGRSTIYNSRPRLVMLNELIGFGYGMAFLPYGDHWRGTRKAFHQALGPEGLKRWTDIEMKGAHRLLRNFLEKPDDFMDHIRHMAAEIIMRLAYGIDVQPKNDPYVDIADSGIRAIEASTNAGSYLVDSFPALKHIPEWFPGARFQREAKEWRVFAMAMLEQPYEFFKKHLEEGNVPYCAANVLLERMNKGSQDPKETESIVKATLSSMYAGMSFVWKE</sequence>
<evidence type="ECO:0000256" key="2">
    <source>
        <dbReference type="ARBA" id="ARBA00004167"/>
    </source>
</evidence>
<comment type="caution">
    <text evidence="13">The sequence shown here is derived from an EMBL/GenBank/DDBJ whole genome shotgun (WGS) entry which is preliminary data.</text>
</comment>
<dbReference type="InterPro" id="IPR001128">
    <property type="entry name" value="Cyt_P450"/>
</dbReference>
<feature type="signal peptide" evidence="12">
    <location>
        <begin position="1"/>
        <end position="23"/>
    </location>
</feature>
<dbReference type="GO" id="GO:0016020">
    <property type="term" value="C:membrane"/>
    <property type="evidence" value="ECO:0007669"/>
    <property type="project" value="UniProtKB-SubCell"/>
</dbReference>
<evidence type="ECO:0000313" key="13">
    <source>
        <dbReference type="EMBL" id="KAK7694990.1"/>
    </source>
</evidence>
<comment type="similarity">
    <text evidence="3">Belongs to the cytochrome P450 family.</text>
</comment>
<dbReference type="GO" id="GO:0020037">
    <property type="term" value="F:heme binding"/>
    <property type="evidence" value="ECO:0007669"/>
    <property type="project" value="InterPro"/>
</dbReference>
<dbReference type="AlphaFoldDB" id="A0AAW0GYH2"/>
<accession>A0AAW0GYH2</accession>
<evidence type="ECO:0000256" key="7">
    <source>
        <dbReference type="ARBA" id="ARBA00022989"/>
    </source>
</evidence>
<keyword evidence="14" id="KW-1185">Reference proteome</keyword>
<dbReference type="Proteomes" id="UP001385951">
    <property type="component" value="Unassembled WGS sequence"/>
</dbReference>
<dbReference type="GO" id="GO:0004497">
    <property type="term" value="F:monooxygenase activity"/>
    <property type="evidence" value="ECO:0007669"/>
    <property type="project" value="UniProtKB-KW"/>
</dbReference>
<evidence type="ECO:0000256" key="1">
    <source>
        <dbReference type="ARBA" id="ARBA00001971"/>
    </source>
</evidence>
<evidence type="ECO:0000313" key="14">
    <source>
        <dbReference type="Proteomes" id="UP001385951"/>
    </source>
</evidence>
<dbReference type="InterPro" id="IPR036396">
    <property type="entry name" value="Cyt_P450_sf"/>
</dbReference>
<keyword evidence="7" id="KW-1133">Transmembrane helix</keyword>
<dbReference type="PANTHER" id="PTHR46300:SF7">
    <property type="entry name" value="P450, PUTATIVE (EUROFUNG)-RELATED"/>
    <property type="match status" value="1"/>
</dbReference>
<keyword evidence="9" id="KW-0408">Iron</keyword>
<reference evidence="13 14" key="1">
    <citation type="submission" date="2022-09" db="EMBL/GenBank/DDBJ databases">
        <authorList>
            <person name="Palmer J.M."/>
        </authorList>
    </citation>
    <scope>NUCLEOTIDE SEQUENCE [LARGE SCALE GENOMIC DNA]</scope>
    <source>
        <strain evidence="13 14">DSM 7382</strain>
    </source>
</reference>
<keyword evidence="6" id="KW-0479">Metal-binding</keyword>
<evidence type="ECO:0000256" key="12">
    <source>
        <dbReference type="SAM" id="SignalP"/>
    </source>
</evidence>
<evidence type="ECO:0000256" key="8">
    <source>
        <dbReference type="ARBA" id="ARBA00023002"/>
    </source>
</evidence>
<comment type="subcellular location">
    <subcellularLocation>
        <location evidence="2">Membrane</location>
        <topology evidence="2">Single-pass membrane protein</topology>
    </subcellularLocation>
</comment>
<evidence type="ECO:0000256" key="11">
    <source>
        <dbReference type="ARBA" id="ARBA00023136"/>
    </source>
</evidence>
<keyword evidence="4" id="KW-0349">Heme</keyword>
<keyword evidence="5" id="KW-0812">Transmembrane</keyword>
<evidence type="ECO:0000256" key="9">
    <source>
        <dbReference type="ARBA" id="ARBA00023004"/>
    </source>
</evidence>
<keyword evidence="11" id="KW-0472">Membrane</keyword>
<proteinExistence type="inferred from homology"/>
<evidence type="ECO:0000256" key="3">
    <source>
        <dbReference type="ARBA" id="ARBA00010617"/>
    </source>
</evidence>
<dbReference type="PANTHER" id="PTHR46300">
    <property type="entry name" value="P450, PUTATIVE (EUROFUNG)-RELATED-RELATED"/>
    <property type="match status" value="1"/>
</dbReference>
<comment type="cofactor">
    <cofactor evidence="1">
        <name>heme</name>
        <dbReference type="ChEBI" id="CHEBI:30413"/>
    </cofactor>
</comment>
<protein>
    <recommendedName>
        <fullName evidence="15">Cytochrome P450</fullName>
    </recommendedName>
</protein>
<dbReference type="Gene3D" id="1.10.630.10">
    <property type="entry name" value="Cytochrome P450"/>
    <property type="match status" value="1"/>
</dbReference>
<keyword evidence="10" id="KW-0503">Monooxygenase</keyword>
<dbReference type="GO" id="GO:0016705">
    <property type="term" value="F:oxidoreductase activity, acting on paired donors, with incorporation or reduction of molecular oxygen"/>
    <property type="evidence" value="ECO:0007669"/>
    <property type="project" value="InterPro"/>
</dbReference>
<gene>
    <name evidence="13" type="ORF">QCA50_002178</name>
</gene>
<dbReference type="InterPro" id="IPR050364">
    <property type="entry name" value="Cytochrome_P450_fung"/>
</dbReference>
<name>A0AAW0GYH2_9APHY</name>